<dbReference type="InterPro" id="IPR020479">
    <property type="entry name" value="HD_metazoa"/>
</dbReference>
<dbReference type="GO" id="GO:0005634">
    <property type="term" value="C:nucleus"/>
    <property type="evidence" value="ECO:0007669"/>
    <property type="project" value="UniProtKB-SubCell"/>
</dbReference>
<keyword evidence="10" id="KW-1185">Reference proteome</keyword>
<organism evidence="9 10">
    <name type="scientific">Brachionus calyciflorus</name>
    <dbReference type="NCBI Taxonomy" id="104777"/>
    <lineage>
        <taxon>Eukaryota</taxon>
        <taxon>Metazoa</taxon>
        <taxon>Spiralia</taxon>
        <taxon>Gnathifera</taxon>
        <taxon>Rotifera</taxon>
        <taxon>Eurotatoria</taxon>
        <taxon>Monogononta</taxon>
        <taxon>Pseudotrocha</taxon>
        <taxon>Ploima</taxon>
        <taxon>Brachionidae</taxon>
        <taxon>Brachionus</taxon>
    </lineage>
</organism>
<evidence type="ECO:0000313" key="9">
    <source>
        <dbReference type="EMBL" id="CAF0950339.1"/>
    </source>
</evidence>
<dbReference type="InterPro" id="IPR000047">
    <property type="entry name" value="HTH_motif"/>
</dbReference>
<dbReference type="Proteomes" id="UP000663879">
    <property type="component" value="Unassembled WGS sequence"/>
</dbReference>
<feature type="domain" description="Homeobox" evidence="8">
    <location>
        <begin position="184"/>
        <end position="244"/>
    </location>
</feature>
<dbReference type="InterPro" id="IPR050394">
    <property type="entry name" value="Homeobox_NK-like"/>
</dbReference>
<dbReference type="InterPro" id="IPR001356">
    <property type="entry name" value="HD"/>
</dbReference>
<dbReference type="GO" id="GO:0000978">
    <property type="term" value="F:RNA polymerase II cis-regulatory region sequence-specific DNA binding"/>
    <property type="evidence" value="ECO:0007669"/>
    <property type="project" value="TreeGrafter"/>
</dbReference>
<dbReference type="SMART" id="SM00389">
    <property type="entry name" value="HOX"/>
    <property type="match status" value="1"/>
</dbReference>
<dbReference type="AlphaFoldDB" id="A0A814D3E7"/>
<evidence type="ECO:0000256" key="4">
    <source>
        <dbReference type="ARBA" id="ARBA00023242"/>
    </source>
</evidence>
<dbReference type="PROSITE" id="PS00027">
    <property type="entry name" value="HOMEOBOX_1"/>
    <property type="match status" value="1"/>
</dbReference>
<comment type="subcellular location">
    <subcellularLocation>
        <location evidence="1 5 6">Nucleus</location>
    </subcellularLocation>
</comment>
<gene>
    <name evidence="9" type="ORF">OXX778_LOCUS13906</name>
</gene>
<evidence type="ECO:0000256" key="6">
    <source>
        <dbReference type="RuleBase" id="RU000682"/>
    </source>
</evidence>
<dbReference type="Gene3D" id="1.10.10.60">
    <property type="entry name" value="Homeodomain-like"/>
    <property type="match status" value="1"/>
</dbReference>
<dbReference type="CDD" id="cd00086">
    <property type="entry name" value="homeodomain"/>
    <property type="match status" value="1"/>
</dbReference>
<evidence type="ECO:0000313" key="10">
    <source>
        <dbReference type="Proteomes" id="UP000663879"/>
    </source>
</evidence>
<comment type="caution">
    <text evidence="9">The sequence shown here is derived from an EMBL/GenBank/DDBJ whole genome shotgun (WGS) entry which is preliminary data.</text>
</comment>
<accession>A0A814D3E7</accession>
<proteinExistence type="predicted"/>
<dbReference type="SUPFAM" id="SSF46689">
    <property type="entry name" value="Homeodomain-like"/>
    <property type="match status" value="1"/>
</dbReference>
<dbReference type="PROSITE" id="PS50071">
    <property type="entry name" value="HOMEOBOX_2"/>
    <property type="match status" value="1"/>
</dbReference>
<protein>
    <recommendedName>
        <fullName evidence="8">Homeobox domain-containing protein</fullName>
    </recommendedName>
</protein>
<feature type="DNA-binding region" description="Homeobox" evidence="5">
    <location>
        <begin position="186"/>
        <end position="245"/>
    </location>
</feature>
<evidence type="ECO:0000256" key="2">
    <source>
        <dbReference type="ARBA" id="ARBA00023125"/>
    </source>
</evidence>
<feature type="region of interest" description="Disordered" evidence="7">
    <location>
        <begin position="1"/>
        <end position="44"/>
    </location>
</feature>
<dbReference type="InterPro" id="IPR017970">
    <property type="entry name" value="Homeobox_CS"/>
</dbReference>
<evidence type="ECO:0000256" key="1">
    <source>
        <dbReference type="ARBA" id="ARBA00004123"/>
    </source>
</evidence>
<reference evidence="9" key="1">
    <citation type="submission" date="2021-02" db="EMBL/GenBank/DDBJ databases">
        <authorList>
            <person name="Nowell W R."/>
        </authorList>
    </citation>
    <scope>NUCLEOTIDE SEQUENCE</scope>
    <source>
        <strain evidence="9">Ploen Becks lab</strain>
    </source>
</reference>
<keyword evidence="3 5" id="KW-0371">Homeobox</keyword>
<dbReference type="PRINTS" id="PR00031">
    <property type="entry name" value="HTHREPRESSR"/>
</dbReference>
<evidence type="ECO:0000259" key="8">
    <source>
        <dbReference type="PROSITE" id="PS50071"/>
    </source>
</evidence>
<dbReference type="PRINTS" id="PR00024">
    <property type="entry name" value="HOMEOBOX"/>
</dbReference>
<dbReference type="GO" id="GO:0030154">
    <property type="term" value="P:cell differentiation"/>
    <property type="evidence" value="ECO:0007669"/>
    <property type="project" value="TreeGrafter"/>
</dbReference>
<dbReference type="Pfam" id="PF00046">
    <property type="entry name" value="Homeodomain"/>
    <property type="match status" value="1"/>
</dbReference>
<keyword evidence="2 5" id="KW-0238">DNA-binding</keyword>
<name>A0A814D3E7_9BILA</name>
<feature type="compositionally biased region" description="Low complexity" evidence="7">
    <location>
        <begin position="19"/>
        <end position="42"/>
    </location>
</feature>
<dbReference type="PANTHER" id="PTHR24340">
    <property type="entry name" value="HOMEOBOX PROTEIN NKX"/>
    <property type="match status" value="1"/>
</dbReference>
<dbReference type="EMBL" id="CAJNOC010002767">
    <property type="protein sequence ID" value="CAF0950339.1"/>
    <property type="molecule type" value="Genomic_DNA"/>
</dbReference>
<dbReference type="PANTHER" id="PTHR24340:SF82">
    <property type="entry name" value="HOMEOBOX PROTEIN VND"/>
    <property type="match status" value="1"/>
</dbReference>
<sequence>MESSENFQVKPIFEPNPYFVSPSSPFSTSTSSSTSSVPSNSFQNKTDQEAYEYSVNNESFSVENILSTNVPHQAASYSYNYYKNSQNMDSNQYQYYLNPMFNYETPNSVKRELDFYQFSYDQLKKQSTGQNEFNLSYNGSVKNESVIDKDYDSDQSDVVESQNVNVSQGNYDSKMKQKIDLTINKKRKRRILFTKQQTLELERRFKLQKYLSAPERENMARSLGLSATQVKIWFQNHRYKMKKTVQEIDDVSTKKKNEYKMQTDDEDENSSNSVYQSQQEVKLQYPQKYVENYPTSYNFNSSYSDQYSSAKDQFNYNINNIYSGNNYDQENNQYQYYHHHHHHHAENNFYSNSNNQYYFNQFNVPLKENLMEK</sequence>
<dbReference type="InterPro" id="IPR009057">
    <property type="entry name" value="Homeodomain-like_sf"/>
</dbReference>
<keyword evidence="4 5" id="KW-0539">Nucleus</keyword>
<dbReference type="GO" id="GO:0000981">
    <property type="term" value="F:DNA-binding transcription factor activity, RNA polymerase II-specific"/>
    <property type="evidence" value="ECO:0007669"/>
    <property type="project" value="InterPro"/>
</dbReference>
<evidence type="ECO:0000256" key="5">
    <source>
        <dbReference type="PROSITE-ProRule" id="PRU00108"/>
    </source>
</evidence>
<dbReference type="OrthoDB" id="6159439at2759"/>
<evidence type="ECO:0000256" key="7">
    <source>
        <dbReference type="SAM" id="MobiDB-lite"/>
    </source>
</evidence>
<evidence type="ECO:0000256" key="3">
    <source>
        <dbReference type="ARBA" id="ARBA00023155"/>
    </source>
</evidence>